<name>A0A9D1PZ00_9BACT</name>
<reference evidence="2" key="1">
    <citation type="journal article" date="2021" name="PeerJ">
        <title>Extensive microbial diversity within the chicken gut microbiome revealed by metagenomics and culture.</title>
        <authorList>
            <person name="Gilroy R."/>
            <person name="Ravi A."/>
            <person name="Getino M."/>
            <person name="Pursley I."/>
            <person name="Horton D.L."/>
            <person name="Alikhan N.F."/>
            <person name="Baker D."/>
            <person name="Gharbi K."/>
            <person name="Hall N."/>
            <person name="Watson M."/>
            <person name="Adriaenssens E.M."/>
            <person name="Foster-Nyarko E."/>
            <person name="Jarju S."/>
            <person name="Secka A."/>
            <person name="Antonio M."/>
            <person name="Oren A."/>
            <person name="Chaudhuri R.R."/>
            <person name="La Ragione R."/>
            <person name="Hildebrand F."/>
            <person name="Pallen M.J."/>
        </authorList>
    </citation>
    <scope>NUCLEOTIDE SEQUENCE</scope>
    <source>
        <strain evidence="2">ChiHecec2B26-446</strain>
    </source>
</reference>
<dbReference type="AlphaFoldDB" id="A0A9D1PZ00"/>
<sequence length="161" mass="17688">MICRTFTVPTPKGTYFQKLRDQKTGTVRELRVYLYTEHFRNRENGNMPSHKSKAIGVCVSVEDTSRMYPNDNYFELVDTTIHEAVLQQRRTRDGRKNAPAAGPSAKAGVQGQRSSLIPHAVRVPCRGAQRAGNGTPDRLPLPQAGAGRGAADDRAGRASIP</sequence>
<accession>A0A9D1PZ00</accession>
<organism evidence="2 3">
    <name type="scientific">Candidatus Desulfovibrio intestinipullorum</name>
    <dbReference type="NCBI Taxonomy" id="2838536"/>
    <lineage>
        <taxon>Bacteria</taxon>
        <taxon>Pseudomonadati</taxon>
        <taxon>Thermodesulfobacteriota</taxon>
        <taxon>Desulfovibrionia</taxon>
        <taxon>Desulfovibrionales</taxon>
        <taxon>Desulfovibrionaceae</taxon>
        <taxon>Desulfovibrio</taxon>
    </lineage>
</organism>
<gene>
    <name evidence="2" type="ORF">H9894_08445</name>
</gene>
<feature type="compositionally biased region" description="Basic and acidic residues" evidence="1">
    <location>
        <begin position="150"/>
        <end position="161"/>
    </location>
</feature>
<dbReference type="Proteomes" id="UP000886752">
    <property type="component" value="Unassembled WGS sequence"/>
</dbReference>
<evidence type="ECO:0000313" key="2">
    <source>
        <dbReference type="EMBL" id="HIW01202.1"/>
    </source>
</evidence>
<protein>
    <submittedName>
        <fullName evidence="2">Uncharacterized protein</fullName>
    </submittedName>
</protein>
<comment type="caution">
    <text evidence="2">The sequence shown here is derived from an EMBL/GenBank/DDBJ whole genome shotgun (WGS) entry which is preliminary data.</text>
</comment>
<reference evidence="2" key="2">
    <citation type="submission" date="2021-04" db="EMBL/GenBank/DDBJ databases">
        <authorList>
            <person name="Gilroy R."/>
        </authorList>
    </citation>
    <scope>NUCLEOTIDE SEQUENCE</scope>
    <source>
        <strain evidence="2">ChiHecec2B26-446</strain>
    </source>
</reference>
<evidence type="ECO:0000313" key="3">
    <source>
        <dbReference type="Proteomes" id="UP000886752"/>
    </source>
</evidence>
<proteinExistence type="predicted"/>
<feature type="region of interest" description="Disordered" evidence="1">
    <location>
        <begin position="88"/>
        <end position="161"/>
    </location>
</feature>
<dbReference type="EMBL" id="DXHV01000073">
    <property type="protein sequence ID" value="HIW01202.1"/>
    <property type="molecule type" value="Genomic_DNA"/>
</dbReference>
<evidence type="ECO:0000256" key="1">
    <source>
        <dbReference type="SAM" id="MobiDB-lite"/>
    </source>
</evidence>